<feature type="region of interest" description="Disordered" evidence="1">
    <location>
        <begin position="17"/>
        <end position="52"/>
    </location>
</feature>
<name>A0A444TYN5_ACIRT</name>
<evidence type="ECO:0000313" key="2">
    <source>
        <dbReference type="EMBL" id="RXM28064.1"/>
    </source>
</evidence>
<feature type="region of interest" description="Disordered" evidence="1">
    <location>
        <begin position="210"/>
        <end position="336"/>
    </location>
</feature>
<sequence length="336" mass="37449">MVLGGWGNRFREHQHRHGLRREAGNATGCGRGRRPYLLKAGPESRNTTTGSRNWRCRPWGCQHGQDLRNNGEAYPDWEQAVRDREGRDVFLQAVTPPDLQQQLLLREPGTLQQAITENRRLEQILSRNQAPSRVRSAVGPTELPEGPRPEVPSRARRPGCGQETVLGMRSARPLKSPMSPISPEGGPSIKRHRPYLGRLPPWWDSKSSMWSWGTTQPEGHGGEANTDAARPDGSPEGNRTPVETGEGWSRPPGGRRREPRRRPPRVMQDNTKDGCGKGGSSEAQRNPYSPNQDRHSTGQLSSEAAPHYPGSPVSGDLTVVSRRSQLVRRAPKWLQE</sequence>
<protein>
    <submittedName>
        <fullName evidence="2">Uncharacterized protein</fullName>
    </submittedName>
</protein>
<feature type="compositionally biased region" description="Polar residues" evidence="1">
    <location>
        <begin position="281"/>
        <end position="302"/>
    </location>
</feature>
<organism evidence="2 3">
    <name type="scientific">Acipenser ruthenus</name>
    <name type="common">Sterlet sturgeon</name>
    <dbReference type="NCBI Taxonomy" id="7906"/>
    <lineage>
        <taxon>Eukaryota</taxon>
        <taxon>Metazoa</taxon>
        <taxon>Chordata</taxon>
        <taxon>Craniata</taxon>
        <taxon>Vertebrata</taxon>
        <taxon>Euteleostomi</taxon>
        <taxon>Actinopterygii</taxon>
        <taxon>Chondrostei</taxon>
        <taxon>Acipenseriformes</taxon>
        <taxon>Acipenseridae</taxon>
        <taxon>Acipenser</taxon>
    </lineage>
</organism>
<gene>
    <name evidence="2" type="ORF">EOD39_10075</name>
</gene>
<dbReference type="AlphaFoldDB" id="A0A444TYN5"/>
<evidence type="ECO:0000313" key="3">
    <source>
        <dbReference type="Proteomes" id="UP000289886"/>
    </source>
</evidence>
<dbReference type="EMBL" id="SCEB01215723">
    <property type="protein sequence ID" value="RXM28064.1"/>
    <property type="molecule type" value="Genomic_DNA"/>
</dbReference>
<feature type="compositionally biased region" description="Basic residues" evidence="1">
    <location>
        <begin position="253"/>
        <end position="264"/>
    </location>
</feature>
<comment type="caution">
    <text evidence="2">The sequence shown here is derived from an EMBL/GenBank/DDBJ whole genome shotgun (WGS) entry which is preliminary data.</text>
</comment>
<evidence type="ECO:0000256" key="1">
    <source>
        <dbReference type="SAM" id="MobiDB-lite"/>
    </source>
</evidence>
<reference evidence="2 3" key="1">
    <citation type="submission" date="2019-01" db="EMBL/GenBank/DDBJ databases">
        <title>Draft Genome and Complete Hox-Cluster Characterization of the Sterlet Sturgeon (Acipenser ruthenus).</title>
        <authorList>
            <person name="Wei Q."/>
        </authorList>
    </citation>
    <scope>NUCLEOTIDE SEQUENCE [LARGE SCALE GENOMIC DNA]</scope>
    <source>
        <strain evidence="2">WHYD16114868_AA</strain>
        <tissue evidence="2">Blood</tissue>
    </source>
</reference>
<dbReference type="Proteomes" id="UP000289886">
    <property type="component" value="Unassembled WGS sequence"/>
</dbReference>
<feature type="region of interest" description="Disordered" evidence="1">
    <location>
        <begin position="126"/>
        <end position="194"/>
    </location>
</feature>
<proteinExistence type="predicted"/>
<feature type="compositionally biased region" description="Basic residues" evidence="1">
    <location>
        <begin position="325"/>
        <end position="336"/>
    </location>
</feature>
<keyword evidence="3" id="KW-1185">Reference proteome</keyword>
<accession>A0A444TYN5</accession>